<organism evidence="1 2">
    <name type="scientific">Kingdonia uniflora</name>
    <dbReference type="NCBI Taxonomy" id="39325"/>
    <lineage>
        <taxon>Eukaryota</taxon>
        <taxon>Viridiplantae</taxon>
        <taxon>Streptophyta</taxon>
        <taxon>Embryophyta</taxon>
        <taxon>Tracheophyta</taxon>
        <taxon>Spermatophyta</taxon>
        <taxon>Magnoliopsida</taxon>
        <taxon>Ranunculales</taxon>
        <taxon>Circaeasteraceae</taxon>
        <taxon>Kingdonia</taxon>
    </lineage>
</organism>
<reference evidence="1 2" key="1">
    <citation type="journal article" date="2020" name="IScience">
        <title>Genome Sequencing of the Endangered Kingdonia uniflora (Circaeasteraceae, Ranunculales) Reveals Potential Mechanisms of Evolutionary Specialization.</title>
        <authorList>
            <person name="Sun Y."/>
            <person name="Deng T."/>
            <person name="Zhang A."/>
            <person name="Moore M.J."/>
            <person name="Landis J.B."/>
            <person name="Lin N."/>
            <person name="Zhang H."/>
            <person name="Zhang X."/>
            <person name="Huang J."/>
            <person name="Zhang X."/>
            <person name="Sun H."/>
            <person name="Wang H."/>
        </authorList>
    </citation>
    <scope>NUCLEOTIDE SEQUENCE [LARGE SCALE GENOMIC DNA]</scope>
    <source>
        <strain evidence="1">TB1705</strain>
        <tissue evidence="1">Leaf</tissue>
    </source>
</reference>
<evidence type="ECO:0000313" key="1">
    <source>
        <dbReference type="EMBL" id="KAF6156754.1"/>
    </source>
</evidence>
<proteinExistence type="predicted"/>
<evidence type="ECO:0000313" key="2">
    <source>
        <dbReference type="Proteomes" id="UP000541444"/>
    </source>
</evidence>
<keyword evidence="2" id="KW-1185">Reference proteome</keyword>
<dbReference type="EMBL" id="JACGCM010001301">
    <property type="protein sequence ID" value="KAF6156754.1"/>
    <property type="molecule type" value="Genomic_DNA"/>
</dbReference>
<dbReference type="Proteomes" id="UP000541444">
    <property type="component" value="Unassembled WGS sequence"/>
</dbReference>
<gene>
    <name evidence="1" type="ORF">GIB67_033223</name>
</gene>
<name>A0A7J7MPJ1_9MAGN</name>
<protein>
    <submittedName>
        <fullName evidence="1">Uncharacterized protein</fullName>
    </submittedName>
</protein>
<accession>A0A7J7MPJ1</accession>
<sequence>MDMILYQAPLIGLKKFGQISLILKFLGGSNEHTYRLMFIRLHLEQRVSFLEALLS</sequence>
<dbReference type="AlphaFoldDB" id="A0A7J7MPJ1"/>
<comment type="caution">
    <text evidence="1">The sequence shown here is derived from an EMBL/GenBank/DDBJ whole genome shotgun (WGS) entry which is preliminary data.</text>
</comment>